<dbReference type="Pfam" id="PF05043">
    <property type="entry name" value="Mga"/>
    <property type="match status" value="1"/>
</dbReference>
<sequence>MKKVFLKIMLAQKERRKLKFFRLFEELPNGEYTVKKISELLSYSYTSTQKILNEMEAEFQDFFQEDFSLLTELGTVQLVPTNLNYDTYYNYLIHRSIPYRAIICSLTEPDKDLLSFCKENFLSRASAMRQLQALADYVQEFDLLFNRSQLTFKGDERLIRITLFNFIWAASRGTEKSLNVLAKQPIDEALLFLQHEIPLLQDYVGRREIHLFAEIMYQRIRQGYYVVDDTRYEEAKFSENQRVKTTLVEHLAIPPEHLDAEFHFIQFMMFYAPTFQFPEDVRIAQMPSFSGHGQVLMPLLYKLDNYWAAEILPGDTSFPDNKVVHGNLFNVLFCYYIFPKRIPTLFLLMSYFRRKQTTCYKYLKGKYSVFLKKMSRRKDLQWLTTCYEDLADLFAWLTLDIFEEHQFREKLQVALVMESNYLFSQEIKGFLKDLSFIELIPFSPEHLPKTDFLITSSAMLIPEENHLPYVVFNFFDGETNYEKLYANLKRNYRKKCYANMAHNTDESQTS</sequence>
<dbReference type="InterPro" id="IPR007737">
    <property type="entry name" value="Mga_HTH"/>
</dbReference>
<dbReference type="AlphaFoldDB" id="A0A1L8RCT6"/>
<organism evidence="2 3">
    <name type="scientific">Enterococcus canis</name>
    <dbReference type="NCBI Taxonomy" id="214095"/>
    <lineage>
        <taxon>Bacteria</taxon>
        <taxon>Bacillati</taxon>
        <taxon>Bacillota</taxon>
        <taxon>Bacilli</taxon>
        <taxon>Lactobacillales</taxon>
        <taxon>Enterococcaceae</taxon>
        <taxon>Enterococcus</taxon>
    </lineage>
</organism>
<reference evidence="2 3" key="1">
    <citation type="submission" date="2014-12" db="EMBL/GenBank/DDBJ databases">
        <title>Draft genome sequences of 29 type strains of Enterococci.</title>
        <authorList>
            <person name="Zhong Z."/>
            <person name="Sun Z."/>
            <person name="Liu W."/>
            <person name="Zhang W."/>
            <person name="Zhang H."/>
        </authorList>
    </citation>
    <scope>NUCLEOTIDE SEQUENCE [LARGE SCALE GENOMIC DNA]</scope>
    <source>
        <strain evidence="2 3">DSM 17029</strain>
    </source>
</reference>
<evidence type="ECO:0000259" key="1">
    <source>
        <dbReference type="Pfam" id="PF05043"/>
    </source>
</evidence>
<comment type="caution">
    <text evidence="2">The sequence shown here is derived from an EMBL/GenBank/DDBJ whole genome shotgun (WGS) entry which is preliminary data.</text>
</comment>
<dbReference type="STRING" id="214095.RU97_GL002555"/>
<proteinExistence type="predicted"/>
<name>A0A1L8RCT6_9ENTE</name>
<dbReference type="EMBL" id="JXKH01000008">
    <property type="protein sequence ID" value="OJG17547.1"/>
    <property type="molecule type" value="Genomic_DNA"/>
</dbReference>
<dbReference type="Proteomes" id="UP000181884">
    <property type="component" value="Unassembled WGS sequence"/>
</dbReference>
<feature type="domain" description="Mga helix-turn-helix" evidence="1">
    <location>
        <begin position="84"/>
        <end position="166"/>
    </location>
</feature>
<evidence type="ECO:0000313" key="3">
    <source>
        <dbReference type="Proteomes" id="UP000181884"/>
    </source>
</evidence>
<accession>A0A1L8RCT6</accession>
<protein>
    <submittedName>
        <fullName evidence="2">M protein trans-acting positive regulator</fullName>
    </submittedName>
</protein>
<evidence type="ECO:0000313" key="2">
    <source>
        <dbReference type="EMBL" id="OJG17547.1"/>
    </source>
</evidence>
<keyword evidence="3" id="KW-1185">Reference proteome</keyword>
<gene>
    <name evidence="2" type="ORF">RU97_GL002555</name>
</gene>